<gene>
    <name evidence="7" type="ordered locus">Turpa_4074</name>
</gene>
<keyword evidence="3" id="KW-0479">Metal-binding</keyword>
<dbReference type="EMBL" id="CP002959">
    <property type="protein sequence ID" value="AFM14708.1"/>
    <property type="molecule type" value="Genomic_DNA"/>
</dbReference>
<keyword evidence="2" id="KW-0997">Cell inner membrane</keyword>
<dbReference type="GO" id="GO:0008758">
    <property type="term" value="F:UDP-2,3-diacylglucosamine hydrolase activity"/>
    <property type="evidence" value="ECO:0007669"/>
    <property type="project" value="TreeGrafter"/>
</dbReference>
<dbReference type="GO" id="GO:0016020">
    <property type="term" value="C:membrane"/>
    <property type="evidence" value="ECO:0007669"/>
    <property type="project" value="GOC"/>
</dbReference>
<dbReference type="PANTHER" id="PTHR34990:SF2">
    <property type="entry name" value="BLL8164 PROTEIN"/>
    <property type="match status" value="1"/>
</dbReference>
<dbReference type="STRING" id="869212.Turpa_4074"/>
<name>I4BBQ1_TURPD</name>
<dbReference type="SUPFAM" id="SSF56300">
    <property type="entry name" value="Metallo-dependent phosphatases"/>
    <property type="match status" value="1"/>
</dbReference>
<protein>
    <recommendedName>
        <fullName evidence="6">Calcineurin-like phosphoesterase domain-containing protein</fullName>
    </recommendedName>
</protein>
<dbReference type="RefSeq" id="WP_014805184.1">
    <property type="nucleotide sequence ID" value="NC_018020.1"/>
</dbReference>
<dbReference type="Pfam" id="PF00149">
    <property type="entry name" value="Metallophos"/>
    <property type="match status" value="1"/>
</dbReference>
<evidence type="ECO:0000256" key="5">
    <source>
        <dbReference type="ARBA" id="ARBA00023211"/>
    </source>
</evidence>
<evidence type="ECO:0000313" key="7">
    <source>
        <dbReference type="EMBL" id="AFM14708.1"/>
    </source>
</evidence>
<proteinExistence type="predicted"/>
<dbReference type="Proteomes" id="UP000006048">
    <property type="component" value="Chromosome"/>
</dbReference>
<evidence type="ECO:0000256" key="2">
    <source>
        <dbReference type="ARBA" id="ARBA00022519"/>
    </source>
</evidence>
<dbReference type="AlphaFoldDB" id="I4BBQ1"/>
<dbReference type="InterPro" id="IPR043461">
    <property type="entry name" value="LpxH-like"/>
</dbReference>
<reference evidence="7 8" key="1">
    <citation type="submission" date="2012-06" db="EMBL/GenBank/DDBJ databases">
        <title>The complete chromosome of genome of Turneriella parva DSM 21527.</title>
        <authorList>
            <consortium name="US DOE Joint Genome Institute (JGI-PGF)"/>
            <person name="Lucas S."/>
            <person name="Han J."/>
            <person name="Lapidus A."/>
            <person name="Bruce D."/>
            <person name="Goodwin L."/>
            <person name="Pitluck S."/>
            <person name="Peters L."/>
            <person name="Kyrpides N."/>
            <person name="Mavromatis K."/>
            <person name="Ivanova N."/>
            <person name="Mikhailova N."/>
            <person name="Chertkov O."/>
            <person name="Detter J.C."/>
            <person name="Tapia R."/>
            <person name="Han C."/>
            <person name="Land M."/>
            <person name="Hauser L."/>
            <person name="Markowitz V."/>
            <person name="Cheng J.-F."/>
            <person name="Hugenholtz P."/>
            <person name="Woyke T."/>
            <person name="Wu D."/>
            <person name="Gronow S."/>
            <person name="Wellnitz S."/>
            <person name="Brambilla E."/>
            <person name="Klenk H.-P."/>
            <person name="Eisen J.A."/>
        </authorList>
    </citation>
    <scope>NUCLEOTIDE SEQUENCE [LARGE SCALE GENOMIC DNA]</scope>
    <source>
        <strain evidence="8">ATCC BAA-1111 / DSM 21527 / NCTC 11395 / H</strain>
    </source>
</reference>
<evidence type="ECO:0000313" key="8">
    <source>
        <dbReference type="Proteomes" id="UP000006048"/>
    </source>
</evidence>
<keyword evidence="8" id="KW-1185">Reference proteome</keyword>
<dbReference type="PANTHER" id="PTHR34990">
    <property type="entry name" value="UDP-2,3-DIACYLGLUCOSAMINE HYDROLASE-RELATED"/>
    <property type="match status" value="1"/>
</dbReference>
<dbReference type="GO" id="GO:0046872">
    <property type="term" value="F:metal ion binding"/>
    <property type="evidence" value="ECO:0007669"/>
    <property type="project" value="UniProtKB-KW"/>
</dbReference>
<evidence type="ECO:0000256" key="1">
    <source>
        <dbReference type="ARBA" id="ARBA00022475"/>
    </source>
</evidence>
<sequence length="272" mass="32588">MAKDGKLFKFKPDTVYDALYFSDIHYLLRKKVRSHMHKDLFKLLDHLRRRGVRFRKIFLVGDIIENWYFSSQRKLVRKFGRKRFNRLFDRIDALATPVSLKVYLIGNHDSFSYVASLPPKIEQYLRERDYVIDDKYETDRLVVLHGHQGQYGKISWFLNILGVRILHLITHIYPPIFTVMENFYRKHFNFDRNKTEAEVHEYYGLLRERANQAGRLLICGHTHQAMADASLRVINTGDWIESGTFVVENNDEFFGLEFKTKKKIYERFKLRI</sequence>
<dbReference type="GO" id="GO:0009245">
    <property type="term" value="P:lipid A biosynthetic process"/>
    <property type="evidence" value="ECO:0007669"/>
    <property type="project" value="TreeGrafter"/>
</dbReference>
<evidence type="ECO:0000256" key="3">
    <source>
        <dbReference type="ARBA" id="ARBA00022723"/>
    </source>
</evidence>
<dbReference type="PATRIC" id="fig|869212.3.peg.4110"/>
<dbReference type="OrthoDB" id="321524at2"/>
<organism evidence="7 8">
    <name type="scientific">Turneriella parva (strain ATCC BAA-1111 / DSM 21527 / NCTC 11395 / H)</name>
    <name type="common">Leptospira parva</name>
    <dbReference type="NCBI Taxonomy" id="869212"/>
    <lineage>
        <taxon>Bacteria</taxon>
        <taxon>Pseudomonadati</taxon>
        <taxon>Spirochaetota</taxon>
        <taxon>Spirochaetia</taxon>
        <taxon>Leptospirales</taxon>
        <taxon>Leptospiraceae</taxon>
        <taxon>Turneriella</taxon>
    </lineage>
</organism>
<keyword evidence="4" id="KW-0472">Membrane</keyword>
<dbReference type="Gene3D" id="3.60.21.10">
    <property type="match status" value="1"/>
</dbReference>
<dbReference type="HOGENOM" id="CLU_1060890_0_0_12"/>
<evidence type="ECO:0000256" key="4">
    <source>
        <dbReference type="ARBA" id="ARBA00023136"/>
    </source>
</evidence>
<evidence type="ECO:0000259" key="6">
    <source>
        <dbReference type="Pfam" id="PF00149"/>
    </source>
</evidence>
<keyword evidence="5" id="KW-0464">Manganese</keyword>
<dbReference type="InterPro" id="IPR029052">
    <property type="entry name" value="Metallo-depent_PP-like"/>
</dbReference>
<feature type="domain" description="Calcineurin-like phosphoesterase" evidence="6">
    <location>
        <begin position="20"/>
        <end position="224"/>
    </location>
</feature>
<dbReference type="InterPro" id="IPR004843">
    <property type="entry name" value="Calcineurin-like_PHP"/>
</dbReference>
<dbReference type="KEGG" id="tpx:Turpa_4074"/>
<accession>I4BBQ1</accession>
<keyword evidence="1" id="KW-1003">Cell membrane</keyword>